<evidence type="ECO:0000256" key="10">
    <source>
        <dbReference type="ARBA" id="ARBA00023027"/>
    </source>
</evidence>
<feature type="binding site" evidence="18">
    <location>
        <begin position="194"/>
        <end position="200"/>
    </location>
    <ligand>
        <name>(6S)-NADPHX</name>
        <dbReference type="ChEBI" id="CHEBI:64076"/>
    </ligand>
</feature>
<keyword evidence="9 18" id="KW-0630">Potassium</keyword>
<organism evidence="23 25">
    <name type="scientific">Eiseniibacteriota bacterium</name>
    <dbReference type="NCBI Taxonomy" id="2212470"/>
    <lineage>
        <taxon>Bacteria</taxon>
        <taxon>Candidatus Eiseniibacteriota</taxon>
    </lineage>
</organism>
<dbReference type="NCBIfam" id="TIGR00196">
    <property type="entry name" value="yjeF_cterm"/>
    <property type="match status" value="1"/>
</dbReference>
<dbReference type="InterPro" id="IPR000631">
    <property type="entry name" value="CARKD"/>
</dbReference>
<keyword evidence="6 17" id="KW-0547">Nucleotide-binding</keyword>
<dbReference type="PROSITE" id="PS01050">
    <property type="entry name" value="YJEF_C_2"/>
    <property type="match status" value="1"/>
</dbReference>
<dbReference type="AlphaFoldDB" id="A0A538SEV3"/>
<dbReference type="GO" id="GO:0005524">
    <property type="term" value="F:ATP binding"/>
    <property type="evidence" value="ECO:0007669"/>
    <property type="project" value="UniProtKB-UniRule"/>
</dbReference>
<evidence type="ECO:0000259" key="21">
    <source>
        <dbReference type="PROSITE" id="PS51383"/>
    </source>
</evidence>
<dbReference type="PROSITE" id="PS51383">
    <property type="entry name" value="YJEF_C_3"/>
    <property type="match status" value="1"/>
</dbReference>
<sequence>MAPRASSWEPGASISRFPTPPSTPSRSFSSRTDVRLPGGPRLVTASEMAAVDHAAISRGVSAATLMERAGKESARAIVTWWRGMTAQKPGPMRRRPATAARPTRGRAIVLAGRGNNGGDGFVCARHLKAAGFTVRVLVAAEEDALASEAAQNHAACEKERIPVTFLPDERAWGPGSEAAFAAHEAVFLVDALLGTGSKGAPRGAVGAAIEMAEHTERPIASIDIPSGLDASSGYVELPAIRAEFTVTLQLLKRGLKLEPGRSHAGQVEVVDIGIPQAVIDETIPSMLTVNPDWARGVLPTRPMDAHKGSVGRVLVVGGSAGLVGAVGMASEAALRVGAGYVVAAVPVSCIDPLEARVAEVVKRGLPETSQRSLALSARDEILAEALRADVIALGPGLSRNPETLELARELVERVEAPLVLDADGLNAFEGLGVHRMHGPVVLTPHYAEAARLSGQSIAEIARDPARWARRFADESHAIVCLKSTPMITAVLAEPMILNGTGNPGMATAGAGDVLTGTIAGLIAQGVDAQEAAVLGCFLHGLAGDVAARRLGMWGLIAGDIVRALPAAITALESGALGEI</sequence>
<dbReference type="Gene3D" id="3.40.50.10260">
    <property type="entry name" value="YjeF N-terminal domain"/>
    <property type="match status" value="1"/>
</dbReference>
<evidence type="ECO:0000256" key="2">
    <source>
        <dbReference type="ARBA" id="ARBA00000909"/>
    </source>
</evidence>
<comment type="function">
    <text evidence="14 19">Bifunctional enzyme that catalyzes the epimerization of the S- and R-forms of NAD(P)HX and the dehydration of the S-form of NAD(P)HX at the expense of ADP, which is converted to AMP. This allows the repair of both epimers of NAD(P)HX, a damaged form of NAD(P)H that is a result of enzymatic or heat-dependent hydration.</text>
</comment>
<feature type="domain" description="YjeF N-terminal" evidence="22">
    <location>
        <begin position="48"/>
        <end position="280"/>
    </location>
</feature>
<dbReference type="PROSITE" id="PS51385">
    <property type="entry name" value="YJEF_N"/>
    <property type="match status" value="1"/>
</dbReference>
<dbReference type="InterPro" id="IPR029056">
    <property type="entry name" value="Ribokinase-like"/>
</dbReference>
<dbReference type="GO" id="GO:0052856">
    <property type="term" value="F:NAD(P)HX epimerase activity"/>
    <property type="evidence" value="ECO:0007669"/>
    <property type="project" value="UniProtKB-UniRule"/>
</dbReference>
<dbReference type="SUPFAM" id="SSF53613">
    <property type="entry name" value="Ribokinase-like"/>
    <property type="match status" value="1"/>
</dbReference>
<feature type="region of interest" description="Disordered" evidence="20">
    <location>
        <begin position="1"/>
        <end position="39"/>
    </location>
</feature>
<dbReference type="Pfam" id="PF01256">
    <property type="entry name" value="Carb_kinase"/>
    <property type="match status" value="1"/>
</dbReference>
<comment type="catalytic activity">
    <reaction evidence="1 18 19">
        <text>(6R)-NADHX = (6S)-NADHX</text>
        <dbReference type="Rhea" id="RHEA:32215"/>
        <dbReference type="ChEBI" id="CHEBI:64074"/>
        <dbReference type="ChEBI" id="CHEBI:64075"/>
        <dbReference type="EC" id="5.1.99.6"/>
    </reaction>
</comment>
<feature type="domain" description="YjeF C-terminal" evidence="21">
    <location>
        <begin position="290"/>
        <end position="571"/>
    </location>
</feature>
<feature type="binding site" evidence="18">
    <location>
        <position position="116"/>
    </location>
    <ligand>
        <name>K(+)</name>
        <dbReference type="ChEBI" id="CHEBI:29103"/>
    </ligand>
</feature>
<dbReference type="HAMAP" id="MF_01966">
    <property type="entry name" value="NADHX_epimerase"/>
    <property type="match status" value="1"/>
</dbReference>
<feature type="binding site" evidence="18">
    <location>
        <position position="226"/>
    </location>
    <ligand>
        <name>K(+)</name>
        <dbReference type="ChEBI" id="CHEBI:29103"/>
    </ligand>
</feature>
<feature type="binding site" evidence="18">
    <location>
        <position position="190"/>
    </location>
    <ligand>
        <name>K(+)</name>
        <dbReference type="ChEBI" id="CHEBI:29103"/>
    </ligand>
</feature>
<evidence type="ECO:0000256" key="19">
    <source>
        <dbReference type="PIRNR" id="PIRNR017184"/>
    </source>
</evidence>
<evidence type="ECO:0000256" key="5">
    <source>
        <dbReference type="ARBA" id="ARBA00022723"/>
    </source>
</evidence>
<evidence type="ECO:0000256" key="8">
    <source>
        <dbReference type="ARBA" id="ARBA00022857"/>
    </source>
</evidence>
<comment type="similarity">
    <text evidence="17">Belongs to the NnrD/CARKD family.</text>
</comment>
<comment type="similarity">
    <text evidence="18">Belongs to the NnrE/AIBP family.</text>
</comment>
<evidence type="ECO:0000256" key="6">
    <source>
        <dbReference type="ARBA" id="ARBA00022741"/>
    </source>
</evidence>
<comment type="function">
    <text evidence="18">Catalyzes the epimerization of the S- and R-forms of NAD(P)HX, a damaged form of NAD(P)H that is a result of enzymatic or heat-dependent hydration. This is a prerequisite for the S-specific NAD(P)H-hydrate dehydratase to allow the repair of both epimers of NAD(P)HX.</text>
</comment>
<evidence type="ECO:0000256" key="7">
    <source>
        <dbReference type="ARBA" id="ARBA00022840"/>
    </source>
</evidence>
<dbReference type="EMBL" id="VBOV01000197">
    <property type="protein sequence ID" value="TMQ56646.1"/>
    <property type="molecule type" value="Genomic_DNA"/>
</dbReference>
<keyword evidence="7 17" id="KW-0067">ATP-binding</keyword>
<keyword evidence="10 17" id="KW-0520">NAD</keyword>
<dbReference type="Pfam" id="PF03853">
    <property type="entry name" value="YjeF_N"/>
    <property type="match status" value="1"/>
</dbReference>
<evidence type="ECO:0000313" key="26">
    <source>
        <dbReference type="Proteomes" id="UP000320913"/>
    </source>
</evidence>
<name>A0A538SEV3_UNCEI</name>
<comment type="cofactor">
    <cofactor evidence="18 19">
        <name>K(+)</name>
        <dbReference type="ChEBI" id="CHEBI:29103"/>
    </cofactor>
    <text evidence="18 19">Binds 1 potassium ion per subunit.</text>
</comment>
<dbReference type="InterPro" id="IPR017953">
    <property type="entry name" value="Carbohydrate_kinase_pred_CS"/>
</dbReference>
<evidence type="ECO:0000256" key="1">
    <source>
        <dbReference type="ARBA" id="ARBA00000013"/>
    </source>
</evidence>
<feature type="binding site" evidence="17">
    <location>
        <position position="511"/>
    </location>
    <ligand>
        <name>AMP</name>
        <dbReference type="ChEBI" id="CHEBI:456215"/>
    </ligand>
</feature>
<dbReference type="GO" id="GO:0052855">
    <property type="term" value="F:ADP-dependent NAD(P)H-hydrate dehydratase activity"/>
    <property type="evidence" value="ECO:0007669"/>
    <property type="project" value="UniProtKB-UniRule"/>
</dbReference>
<keyword evidence="13" id="KW-0511">Multifunctional enzyme</keyword>
<evidence type="ECO:0000313" key="25">
    <source>
        <dbReference type="Proteomes" id="UP000316292"/>
    </source>
</evidence>
<comment type="catalytic activity">
    <reaction evidence="16 17 19">
        <text>(6S)-NADPHX + ADP = AMP + phosphate + NADPH + H(+)</text>
        <dbReference type="Rhea" id="RHEA:32235"/>
        <dbReference type="ChEBI" id="CHEBI:15378"/>
        <dbReference type="ChEBI" id="CHEBI:43474"/>
        <dbReference type="ChEBI" id="CHEBI:57783"/>
        <dbReference type="ChEBI" id="CHEBI:64076"/>
        <dbReference type="ChEBI" id="CHEBI:456215"/>
        <dbReference type="ChEBI" id="CHEBI:456216"/>
        <dbReference type="EC" id="4.2.1.136"/>
    </reaction>
</comment>
<dbReference type="SUPFAM" id="SSF64153">
    <property type="entry name" value="YjeF N-terminal domain-like"/>
    <property type="match status" value="1"/>
</dbReference>
<comment type="catalytic activity">
    <reaction evidence="2 18 19">
        <text>(6R)-NADPHX = (6S)-NADPHX</text>
        <dbReference type="Rhea" id="RHEA:32227"/>
        <dbReference type="ChEBI" id="CHEBI:64076"/>
        <dbReference type="ChEBI" id="CHEBI:64077"/>
        <dbReference type="EC" id="5.1.99.6"/>
    </reaction>
</comment>
<evidence type="ECO:0000313" key="23">
    <source>
        <dbReference type="EMBL" id="TMQ49899.1"/>
    </source>
</evidence>
<keyword evidence="5 18" id="KW-0479">Metal-binding</keyword>
<evidence type="ECO:0000256" key="17">
    <source>
        <dbReference type="HAMAP-Rule" id="MF_01965"/>
    </source>
</evidence>
<dbReference type="Proteomes" id="UP000320913">
    <property type="component" value="Unassembled WGS sequence"/>
</dbReference>
<dbReference type="Gene3D" id="3.40.1190.20">
    <property type="match status" value="1"/>
</dbReference>
<evidence type="ECO:0000256" key="18">
    <source>
        <dbReference type="HAMAP-Rule" id="MF_01966"/>
    </source>
</evidence>
<keyword evidence="11 18" id="KW-0413">Isomerase</keyword>
<evidence type="ECO:0000256" key="20">
    <source>
        <dbReference type="SAM" id="MobiDB-lite"/>
    </source>
</evidence>
<evidence type="ECO:0000256" key="16">
    <source>
        <dbReference type="ARBA" id="ARBA00049209"/>
    </source>
</evidence>
<evidence type="ECO:0000256" key="14">
    <source>
        <dbReference type="ARBA" id="ARBA00025153"/>
    </source>
</evidence>
<dbReference type="PANTHER" id="PTHR12592:SF0">
    <property type="entry name" value="ATP-DEPENDENT (S)-NAD(P)H-HYDRATE DEHYDRATASE"/>
    <property type="match status" value="1"/>
</dbReference>
<feature type="binding site" evidence="17">
    <location>
        <position position="325"/>
    </location>
    <ligand>
        <name>(6S)-NADPHX</name>
        <dbReference type="ChEBI" id="CHEBI:64076"/>
    </ligand>
</feature>
<proteinExistence type="inferred from homology"/>
<evidence type="ECO:0000313" key="24">
    <source>
        <dbReference type="EMBL" id="TMQ56646.1"/>
    </source>
</evidence>
<dbReference type="InterPro" id="IPR036652">
    <property type="entry name" value="YjeF_N_dom_sf"/>
</dbReference>
<evidence type="ECO:0000259" key="22">
    <source>
        <dbReference type="PROSITE" id="PS51385"/>
    </source>
</evidence>
<dbReference type="PIRSF" id="PIRSF017184">
    <property type="entry name" value="Nnr"/>
    <property type="match status" value="1"/>
</dbReference>
<dbReference type="NCBIfam" id="TIGR00197">
    <property type="entry name" value="yjeF_nterm"/>
    <property type="match status" value="1"/>
</dbReference>
<keyword evidence="8 17" id="KW-0521">NADP</keyword>
<feature type="binding site" evidence="18">
    <location>
        <begin position="115"/>
        <end position="119"/>
    </location>
    <ligand>
        <name>(6S)-NADPHX</name>
        <dbReference type="ChEBI" id="CHEBI:64076"/>
    </ligand>
</feature>
<comment type="function">
    <text evidence="17">Catalyzes the dehydration of the S-form of NAD(P)HX at the expense of ADP, which is converted to AMP. Together with NAD(P)HX epimerase, which catalyzes the epimerization of the S- and R-forms, the enzyme allows the repair of both epimers of NAD(P)HX, a damaged form of NAD(P)H that is a result of enzymatic or heat-dependent hydration.</text>
</comment>
<evidence type="ECO:0000256" key="15">
    <source>
        <dbReference type="ARBA" id="ARBA00048238"/>
    </source>
</evidence>
<evidence type="ECO:0000256" key="3">
    <source>
        <dbReference type="ARBA" id="ARBA00006001"/>
    </source>
</evidence>
<dbReference type="GO" id="GO:0046496">
    <property type="term" value="P:nicotinamide nucleotide metabolic process"/>
    <property type="evidence" value="ECO:0007669"/>
    <property type="project" value="UniProtKB-UniRule"/>
</dbReference>
<dbReference type="EC" id="5.1.99.6" evidence="19"/>
<comment type="cofactor">
    <cofactor evidence="17">
        <name>Mg(2+)</name>
        <dbReference type="ChEBI" id="CHEBI:18420"/>
    </cofactor>
</comment>
<evidence type="ECO:0000256" key="11">
    <source>
        <dbReference type="ARBA" id="ARBA00023235"/>
    </source>
</evidence>
<evidence type="ECO:0000256" key="9">
    <source>
        <dbReference type="ARBA" id="ARBA00022958"/>
    </source>
</evidence>
<comment type="caution">
    <text evidence="23">The sequence shown here is derived from an EMBL/GenBank/DDBJ whole genome shotgun (WGS) entry which is preliminary data.</text>
</comment>
<dbReference type="EMBL" id="VBOR01000048">
    <property type="protein sequence ID" value="TMQ49899.1"/>
    <property type="molecule type" value="Genomic_DNA"/>
</dbReference>
<dbReference type="GO" id="GO:0110051">
    <property type="term" value="P:metabolite repair"/>
    <property type="evidence" value="ECO:0007669"/>
    <property type="project" value="TreeGrafter"/>
</dbReference>
<comment type="similarity">
    <text evidence="3 19">In the N-terminal section; belongs to the NnrE/AIBP family.</text>
</comment>
<dbReference type="CDD" id="cd01171">
    <property type="entry name" value="YXKO-related"/>
    <property type="match status" value="1"/>
</dbReference>
<feature type="binding site" evidence="17">
    <location>
        <position position="512"/>
    </location>
    <ligand>
        <name>(6S)-NADPHX</name>
        <dbReference type="ChEBI" id="CHEBI:64076"/>
    </ligand>
</feature>
<protein>
    <recommendedName>
        <fullName evidence="19">Bifunctional NAD(P)H-hydrate repair enzyme</fullName>
    </recommendedName>
    <alternativeName>
        <fullName evidence="19">Nicotinamide nucleotide repair protein</fullName>
    </alternativeName>
    <domain>
        <recommendedName>
            <fullName evidence="19">ADP-dependent (S)-NAD(P)H-hydrate dehydratase</fullName>
            <ecNumber evidence="19">4.2.1.136</ecNumber>
        </recommendedName>
        <alternativeName>
            <fullName evidence="19">ADP-dependent NAD(P)HX dehydratase</fullName>
        </alternativeName>
    </domain>
    <domain>
        <recommendedName>
            <fullName evidence="19">NAD(P)H-hydrate epimerase</fullName>
            <ecNumber evidence="19">5.1.99.6</ecNumber>
        </recommendedName>
    </domain>
</protein>
<dbReference type="PANTHER" id="PTHR12592">
    <property type="entry name" value="ATP-DEPENDENT (S)-NAD(P)H-HYDRATE DEHYDRATASE FAMILY MEMBER"/>
    <property type="match status" value="1"/>
</dbReference>
<feature type="binding site" evidence="17">
    <location>
        <position position="445"/>
    </location>
    <ligand>
        <name>(6S)-NADPHX</name>
        <dbReference type="ChEBI" id="CHEBI:64076"/>
    </ligand>
</feature>
<keyword evidence="12 17" id="KW-0456">Lyase</keyword>
<gene>
    <name evidence="17" type="primary">nnrD</name>
    <name evidence="18" type="synonym">nnrE</name>
    <name evidence="23" type="ORF">E6K71_03750</name>
    <name evidence="24" type="ORF">E6K75_08170</name>
</gene>
<dbReference type="InterPro" id="IPR030677">
    <property type="entry name" value="Nnr"/>
</dbReference>
<comment type="similarity">
    <text evidence="4 19">In the C-terminal section; belongs to the NnrD/CARKD family.</text>
</comment>
<dbReference type="InterPro" id="IPR004443">
    <property type="entry name" value="YjeF_N_dom"/>
</dbReference>
<dbReference type="GO" id="GO:0046872">
    <property type="term" value="F:metal ion binding"/>
    <property type="evidence" value="ECO:0007669"/>
    <property type="project" value="UniProtKB-UniRule"/>
</dbReference>
<accession>A0A538SEV3</accession>
<evidence type="ECO:0000256" key="4">
    <source>
        <dbReference type="ARBA" id="ARBA00009524"/>
    </source>
</evidence>
<comment type="subunit">
    <text evidence="17">Homotetramer.</text>
</comment>
<evidence type="ECO:0000256" key="13">
    <source>
        <dbReference type="ARBA" id="ARBA00023268"/>
    </source>
</evidence>
<evidence type="ECO:0000256" key="12">
    <source>
        <dbReference type="ARBA" id="ARBA00023239"/>
    </source>
</evidence>
<reference evidence="25 26" key="1">
    <citation type="journal article" date="2019" name="Nat. Microbiol.">
        <title>Mediterranean grassland soil C-N compound turnover is dependent on rainfall and depth, and is mediated by genomically divergent microorganisms.</title>
        <authorList>
            <person name="Diamond S."/>
            <person name="Andeer P.F."/>
            <person name="Li Z."/>
            <person name="Crits-Christoph A."/>
            <person name="Burstein D."/>
            <person name="Anantharaman K."/>
            <person name="Lane K.R."/>
            <person name="Thomas B.C."/>
            <person name="Pan C."/>
            <person name="Northen T.R."/>
            <person name="Banfield J.F."/>
        </authorList>
    </citation>
    <scope>NUCLEOTIDE SEQUENCE [LARGE SCALE GENOMIC DNA]</scope>
    <source>
        <strain evidence="23">WS_1</strain>
        <strain evidence="24">WS_5</strain>
    </source>
</reference>
<comment type="catalytic activity">
    <reaction evidence="15 17 19">
        <text>(6S)-NADHX + ADP = AMP + phosphate + NADH + H(+)</text>
        <dbReference type="Rhea" id="RHEA:32223"/>
        <dbReference type="ChEBI" id="CHEBI:15378"/>
        <dbReference type="ChEBI" id="CHEBI:43474"/>
        <dbReference type="ChEBI" id="CHEBI:57945"/>
        <dbReference type="ChEBI" id="CHEBI:64074"/>
        <dbReference type="ChEBI" id="CHEBI:456215"/>
        <dbReference type="ChEBI" id="CHEBI:456216"/>
        <dbReference type="EC" id="4.2.1.136"/>
    </reaction>
</comment>
<dbReference type="HAMAP" id="MF_01965">
    <property type="entry name" value="NADHX_dehydratase"/>
    <property type="match status" value="1"/>
</dbReference>
<dbReference type="Proteomes" id="UP000316292">
    <property type="component" value="Unassembled WGS sequence"/>
</dbReference>
<feature type="binding site" evidence="18">
    <location>
        <position position="223"/>
    </location>
    <ligand>
        <name>(6S)-NADPHX</name>
        <dbReference type="ChEBI" id="CHEBI:64076"/>
    </ligand>
</feature>
<dbReference type="EC" id="4.2.1.136" evidence="19"/>
<feature type="binding site" evidence="17">
    <location>
        <position position="396"/>
    </location>
    <ligand>
        <name>(6S)-NADPHX</name>
        <dbReference type="ChEBI" id="CHEBI:64076"/>
    </ligand>
</feature>
<comment type="caution">
    <text evidence="17">Lacks conserved residue(s) required for the propagation of feature annotation.</text>
</comment>